<dbReference type="AlphaFoldDB" id="A0A226E7L3"/>
<dbReference type="PROSITE" id="PS50157">
    <property type="entry name" value="ZINC_FINGER_C2H2_2"/>
    <property type="match status" value="1"/>
</dbReference>
<name>A0A226E7L3_FOLCA</name>
<keyword evidence="1" id="KW-0863">Zinc-finger</keyword>
<accession>A0A226E7L3</accession>
<dbReference type="InterPro" id="IPR013087">
    <property type="entry name" value="Znf_C2H2_type"/>
</dbReference>
<dbReference type="SUPFAM" id="SSF57667">
    <property type="entry name" value="beta-beta-alpha zinc fingers"/>
    <property type="match status" value="1"/>
</dbReference>
<dbReference type="Gene3D" id="3.30.160.60">
    <property type="entry name" value="Classic Zinc Finger"/>
    <property type="match status" value="1"/>
</dbReference>
<keyword evidence="4" id="KW-1185">Reference proteome</keyword>
<dbReference type="EMBL" id="LNIX01000005">
    <property type="protein sequence ID" value="OXA53429.1"/>
    <property type="molecule type" value="Genomic_DNA"/>
</dbReference>
<feature type="domain" description="C2H2-type" evidence="2">
    <location>
        <begin position="73"/>
        <end position="101"/>
    </location>
</feature>
<protein>
    <submittedName>
        <fullName evidence="3">RB-associated KRAB zinc finger protein</fullName>
    </submittedName>
</protein>
<evidence type="ECO:0000256" key="1">
    <source>
        <dbReference type="PROSITE-ProRule" id="PRU00042"/>
    </source>
</evidence>
<dbReference type="SMART" id="SM00355">
    <property type="entry name" value="ZnF_C2H2"/>
    <property type="match status" value="2"/>
</dbReference>
<evidence type="ECO:0000313" key="4">
    <source>
        <dbReference type="Proteomes" id="UP000198287"/>
    </source>
</evidence>
<evidence type="ECO:0000259" key="2">
    <source>
        <dbReference type="PROSITE" id="PS50157"/>
    </source>
</evidence>
<keyword evidence="1" id="KW-0862">Zinc</keyword>
<dbReference type="Pfam" id="PF00096">
    <property type="entry name" value="zf-C2H2"/>
    <property type="match status" value="1"/>
</dbReference>
<gene>
    <name evidence="3" type="ORF">Fcan01_11230</name>
</gene>
<reference evidence="3 4" key="1">
    <citation type="submission" date="2015-12" db="EMBL/GenBank/DDBJ databases">
        <title>The genome of Folsomia candida.</title>
        <authorList>
            <person name="Faddeeva A."/>
            <person name="Derks M.F."/>
            <person name="Anvar Y."/>
            <person name="Smit S."/>
            <person name="Van Straalen N."/>
            <person name="Roelofs D."/>
        </authorList>
    </citation>
    <scope>NUCLEOTIDE SEQUENCE [LARGE SCALE GENOMIC DNA]</scope>
    <source>
        <strain evidence="3 4">VU population</strain>
        <tissue evidence="3">Whole body</tissue>
    </source>
</reference>
<dbReference type="Proteomes" id="UP000198287">
    <property type="component" value="Unassembled WGS sequence"/>
</dbReference>
<keyword evidence="1" id="KW-0479">Metal-binding</keyword>
<comment type="caution">
    <text evidence="3">The sequence shown here is derived from an EMBL/GenBank/DDBJ whole genome shotgun (WGS) entry which is preliminary data.</text>
</comment>
<organism evidence="3 4">
    <name type="scientific">Folsomia candida</name>
    <name type="common">Springtail</name>
    <dbReference type="NCBI Taxonomy" id="158441"/>
    <lineage>
        <taxon>Eukaryota</taxon>
        <taxon>Metazoa</taxon>
        <taxon>Ecdysozoa</taxon>
        <taxon>Arthropoda</taxon>
        <taxon>Hexapoda</taxon>
        <taxon>Collembola</taxon>
        <taxon>Entomobryomorpha</taxon>
        <taxon>Isotomoidea</taxon>
        <taxon>Isotomidae</taxon>
        <taxon>Proisotominae</taxon>
        <taxon>Folsomia</taxon>
    </lineage>
</organism>
<proteinExistence type="predicted"/>
<dbReference type="InterPro" id="IPR036236">
    <property type="entry name" value="Znf_C2H2_sf"/>
</dbReference>
<sequence length="146" mass="16760">MLTHVRRGCAKARELGLDVKFLAEQKAQAESRTGKSVVIRDGLWTREICGVGFQHKGTVEVHRREFHPEVLPAHCPDCGKRYRTEYVMRKHRRLVHRVEEPQEKKLDPITTEGKGGMLRGPVVCEEVEILVESCNDDVKDMDPLKF</sequence>
<evidence type="ECO:0000313" key="3">
    <source>
        <dbReference type="EMBL" id="OXA53429.1"/>
    </source>
</evidence>
<dbReference type="GO" id="GO:0008270">
    <property type="term" value="F:zinc ion binding"/>
    <property type="evidence" value="ECO:0007669"/>
    <property type="project" value="UniProtKB-KW"/>
</dbReference>
<dbReference type="PROSITE" id="PS00028">
    <property type="entry name" value="ZINC_FINGER_C2H2_1"/>
    <property type="match status" value="1"/>
</dbReference>
<dbReference type="OrthoDB" id="7765409at2759"/>